<dbReference type="EMBL" id="WHWC01000015">
    <property type="protein sequence ID" value="KAG8368100.1"/>
    <property type="molecule type" value="Genomic_DNA"/>
</dbReference>
<evidence type="ECO:0000256" key="3">
    <source>
        <dbReference type="ARBA" id="ARBA00022525"/>
    </source>
</evidence>
<dbReference type="Proteomes" id="UP000826271">
    <property type="component" value="Unassembled WGS sequence"/>
</dbReference>
<accession>A0AAV6WM98</accession>
<evidence type="ECO:0000256" key="4">
    <source>
        <dbReference type="RuleBase" id="RU363099"/>
    </source>
</evidence>
<comment type="similarity">
    <text evidence="1 4">Belongs to the plant dirigent protein family.</text>
</comment>
<protein>
    <recommendedName>
        <fullName evidence="4">Dirigent protein</fullName>
    </recommendedName>
</protein>
<dbReference type="AlphaFoldDB" id="A0AAV6WM98"/>
<dbReference type="PANTHER" id="PTHR21495">
    <property type="entry name" value="NUCLEOPORIN-RELATED"/>
    <property type="match status" value="1"/>
</dbReference>
<evidence type="ECO:0000313" key="5">
    <source>
        <dbReference type="EMBL" id="KAG8368100.1"/>
    </source>
</evidence>
<evidence type="ECO:0000256" key="1">
    <source>
        <dbReference type="ARBA" id="ARBA00010746"/>
    </source>
</evidence>
<gene>
    <name evidence="5" type="ORF">BUALT_Bualt15G0010100</name>
</gene>
<keyword evidence="3 4" id="KW-0964">Secreted</keyword>
<dbReference type="InterPro" id="IPR044859">
    <property type="entry name" value="Allene_oxi_cyc_Dirigent"/>
</dbReference>
<reference evidence="5" key="1">
    <citation type="submission" date="2019-10" db="EMBL/GenBank/DDBJ databases">
        <authorList>
            <person name="Zhang R."/>
            <person name="Pan Y."/>
            <person name="Wang J."/>
            <person name="Ma R."/>
            <person name="Yu S."/>
        </authorList>
    </citation>
    <scope>NUCLEOTIDE SEQUENCE</scope>
    <source>
        <strain evidence="5">LA-IB0</strain>
        <tissue evidence="5">Leaf</tissue>
    </source>
</reference>
<dbReference type="Gene3D" id="2.40.480.10">
    <property type="entry name" value="Allene oxide cyclase-like"/>
    <property type="match status" value="2"/>
</dbReference>
<sequence>MSRANAEESFRKEKLTKLRFYVQDMVGGESPTVWKVAQSNLTDILPSAFGLVSVLDNLVTSGPKLDSGEMGRIQGIIGLSDFHEKALVMLVNLVFTQGRYNGSTLSILGRNSLDAELREVPIVGGTGAFRMARGYAITSTYAVDEAHTHGVIQYDVTLKLGSLYYITMEKFSTIMLILVSFLACTPMSRAIAEEGLGKEKLTRLRFYVQDMVGDESPTVWKVAQSNITGILPSAFGLVSVLDNLVTSGPEMESVEVGRIQGIIGLSDFHEKALVMLVNLVFTKGEYNGSTLSILGRNSLDADVREAPIVGGTGNGTWLCYYEHSCSR</sequence>
<evidence type="ECO:0000313" key="6">
    <source>
        <dbReference type="Proteomes" id="UP000826271"/>
    </source>
</evidence>
<comment type="subcellular location">
    <subcellularLocation>
        <location evidence="4">Secreted</location>
        <location evidence="4">Extracellular space</location>
        <location evidence="4">Apoplast</location>
    </subcellularLocation>
</comment>
<dbReference type="Pfam" id="PF03018">
    <property type="entry name" value="Dirigent"/>
    <property type="match status" value="2"/>
</dbReference>
<comment type="subunit">
    <text evidence="2 4">Homodimer.</text>
</comment>
<comment type="function">
    <text evidence="4">Dirigent proteins impart stereoselectivity on the phenoxy radical-coupling reaction, yielding optically active lignans from two molecules of coniferyl alcohol in the biosynthesis of lignans, flavonolignans, and alkaloids and thus plays a central role in plant secondary metabolism.</text>
</comment>
<dbReference type="GO" id="GO:0009699">
    <property type="term" value="P:phenylpropanoid biosynthetic process"/>
    <property type="evidence" value="ECO:0007669"/>
    <property type="project" value="UniProtKB-ARBA"/>
</dbReference>
<organism evidence="5 6">
    <name type="scientific">Buddleja alternifolia</name>
    <dbReference type="NCBI Taxonomy" id="168488"/>
    <lineage>
        <taxon>Eukaryota</taxon>
        <taxon>Viridiplantae</taxon>
        <taxon>Streptophyta</taxon>
        <taxon>Embryophyta</taxon>
        <taxon>Tracheophyta</taxon>
        <taxon>Spermatophyta</taxon>
        <taxon>Magnoliopsida</taxon>
        <taxon>eudicotyledons</taxon>
        <taxon>Gunneridae</taxon>
        <taxon>Pentapetalae</taxon>
        <taxon>asterids</taxon>
        <taxon>lamiids</taxon>
        <taxon>Lamiales</taxon>
        <taxon>Scrophulariaceae</taxon>
        <taxon>Buddlejeae</taxon>
        <taxon>Buddleja</taxon>
    </lineage>
</organism>
<dbReference type="GO" id="GO:0048046">
    <property type="term" value="C:apoplast"/>
    <property type="evidence" value="ECO:0007669"/>
    <property type="project" value="UniProtKB-SubCell"/>
</dbReference>
<evidence type="ECO:0000256" key="2">
    <source>
        <dbReference type="ARBA" id="ARBA00011738"/>
    </source>
</evidence>
<dbReference type="InterPro" id="IPR004265">
    <property type="entry name" value="Dirigent"/>
</dbReference>
<comment type="caution">
    <text evidence="5">The sequence shown here is derived from an EMBL/GenBank/DDBJ whole genome shotgun (WGS) entry which is preliminary data.</text>
</comment>
<keyword evidence="4" id="KW-0052">Apoplast</keyword>
<name>A0AAV6WM98_9LAMI</name>
<proteinExistence type="inferred from homology"/>
<keyword evidence="6" id="KW-1185">Reference proteome</keyword>